<protein>
    <submittedName>
        <fullName evidence="4">Uncharacterized protein LOC107267782</fullName>
    </submittedName>
</protein>
<dbReference type="KEGG" id="ccin:107267782"/>
<gene>
    <name evidence="4" type="primary">LOC107267782</name>
</gene>
<dbReference type="Proteomes" id="UP000694920">
    <property type="component" value="Unplaced"/>
</dbReference>
<feature type="compositionally biased region" description="Basic and acidic residues" evidence="1">
    <location>
        <begin position="154"/>
        <end position="164"/>
    </location>
</feature>
<dbReference type="RefSeq" id="XP_015595349.1">
    <property type="nucleotide sequence ID" value="XM_015739863.2"/>
</dbReference>
<evidence type="ECO:0000313" key="4">
    <source>
        <dbReference type="RefSeq" id="XP_015595349.1"/>
    </source>
</evidence>
<reference evidence="4" key="1">
    <citation type="submission" date="2025-08" db="UniProtKB">
        <authorList>
            <consortium name="RefSeq"/>
        </authorList>
    </citation>
    <scope>IDENTIFICATION</scope>
</reference>
<dbReference type="AlphaFoldDB" id="A0AAJ7BVK2"/>
<evidence type="ECO:0000259" key="2">
    <source>
        <dbReference type="Pfam" id="PF14846"/>
    </source>
</evidence>
<sequence length="164" mass="18445">MAKVYNTEFKEALREIAQRVAHFNSPYDRVRIVEWSRRLAGIPDDTIDEAKNRNDYIQLLKIMTRGGRLHGVFLKSPPENDIPPLAEAMANFLCDLCPELPRAGPIEPIVSRRTPDGCAYIAFRKIPDKGLLCYMAVSTDGLESDGNSSTDDETMMKDKETSPL</sequence>
<proteinExistence type="predicted"/>
<name>A0AAJ7BVK2_CEPCN</name>
<feature type="region of interest" description="Disordered" evidence="1">
    <location>
        <begin position="142"/>
        <end position="164"/>
    </location>
</feature>
<dbReference type="InterPro" id="IPR027831">
    <property type="entry name" value="DUF4485"/>
</dbReference>
<evidence type="ECO:0000313" key="3">
    <source>
        <dbReference type="Proteomes" id="UP000694920"/>
    </source>
</evidence>
<keyword evidence="3" id="KW-1185">Reference proteome</keyword>
<evidence type="ECO:0000256" key="1">
    <source>
        <dbReference type="SAM" id="MobiDB-lite"/>
    </source>
</evidence>
<feature type="domain" description="DUF4485" evidence="2">
    <location>
        <begin position="6"/>
        <end position="87"/>
    </location>
</feature>
<dbReference type="GeneID" id="107267782"/>
<dbReference type="Pfam" id="PF14846">
    <property type="entry name" value="DUF4485"/>
    <property type="match status" value="1"/>
</dbReference>
<organism evidence="3 4">
    <name type="scientific">Cephus cinctus</name>
    <name type="common">Wheat stem sawfly</name>
    <dbReference type="NCBI Taxonomy" id="211228"/>
    <lineage>
        <taxon>Eukaryota</taxon>
        <taxon>Metazoa</taxon>
        <taxon>Ecdysozoa</taxon>
        <taxon>Arthropoda</taxon>
        <taxon>Hexapoda</taxon>
        <taxon>Insecta</taxon>
        <taxon>Pterygota</taxon>
        <taxon>Neoptera</taxon>
        <taxon>Endopterygota</taxon>
        <taxon>Hymenoptera</taxon>
        <taxon>Cephoidea</taxon>
        <taxon>Cephidae</taxon>
        <taxon>Cephus</taxon>
    </lineage>
</organism>
<accession>A0AAJ7BVK2</accession>